<sequence length="130" mass="14267">MPINITSLTLTLTHSSLCHHTLAPTSTTPRNRHRATSTTPRNRHRATSITPVVRYRDLHHTAQPPSLQPCDTTTFTPSPAAGHRNLHHTAQPPSLQSCNPTPTASYQKSANSHDSTTFTLCPNRTKAKTC</sequence>
<feature type="compositionally biased region" description="Polar residues" evidence="1">
    <location>
        <begin position="63"/>
        <end position="77"/>
    </location>
</feature>
<feature type="compositionally biased region" description="Polar residues" evidence="1">
    <location>
        <begin position="91"/>
        <end position="118"/>
    </location>
</feature>
<proteinExistence type="predicted"/>
<dbReference type="AlphaFoldDB" id="A0AAN9WXW9"/>
<comment type="caution">
    <text evidence="2">The sequence shown here is derived from an EMBL/GenBank/DDBJ whole genome shotgun (WGS) entry which is preliminary data.</text>
</comment>
<protein>
    <submittedName>
        <fullName evidence="2">Uncharacterized protein</fullName>
    </submittedName>
</protein>
<accession>A0AAN9WXW9</accession>
<feature type="region of interest" description="Disordered" evidence="1">
    <location>
        <begin position="21"/>
        <end position="47"/>
    </location>
</feature>
<name>A0AAN9WXW9_PHACN</name>
<evidence type="ECO:0000313" key="2">
    <source>
        <dbReference type="EMBL" id="KAK7382873.1"/>
    </source>
</evidence>
<dbReference type="EMBL" id="JAYMYR010000001">
    <property type="protein sequence ID" value="KAK7382873.1"/>
    <property type="molecule type" value="Genomic_DNA"/>
</dbReference>
<dbReference type="Proteomes" id="UP001374584">
    <property type="component" value="Unassembled WGS sequence"/>
</dbReference>
<reference evidence="2 3" key="1">
    <citation type="submission" date="2024-01" db="EMBL/GenBank/DDBJ databases">
        <title>The genomes of 5 underutilized Papilionoideae crops provide insights into root nodulation and disease resistanc.</title>
        <authorList>
            <person name="Jiang F."/>
        </authorList>
    </citation>
    <scope>NUCLEOTIDE SEQUENCE [LARGE SCALE GENOMIC DNA]</scope>
    <source>
        <strain evidence="2">JINMINGXINNONG_FW02</strain>
        <tissue evidence="2">Leaves</tissue>
    </source>
</reference>
<organism evidence="2 3">
    <name type="scientific">Phaseolus coccineus</name>
    <name type="common">Scarlet runner bean</name>
    <name type="synonym">Phaseolus multiflorus</name>
    <dbReference type="NCBI Taxonomy" id="3886"/>
    <lineage>
        <taxon>Eukaryota</taxon>
        <taxon>Viridiplantae</taxon>
        <taxon>Streptophyta</taxon>
        <taxon>Embryophyta</taxon>
        <taxon>Tracheophyta</taxon>
        <taxon>Spermatophyta</taxon>
        <taxon>Magnoliopsida</taxon>
        <taxon>eudicotyledons</taxon>
        <taxon>Gunneridae</taxon>
        <taxon>Pentapetalae</taxon>
        <taxon>rosids</taxon>
        <taxon>fabids</taxon>
        <taxon>Fabales</taxon>
        <taxon>Fabaceae</taxon>
        <taxon>Papilionoideae</taxon>
        <taxon>50 kb inversion clade</taxon>
        <taxon>NPAAA clade</taxon>
        <taxon>indigoferoid/millettioid clade</taxon>
        <taxon>Phaseoleae</taxon>
        <taxon>Phaseolus</taxon>
    </lineage>
</organism>
<evidence type="ECO:0000313" key="3">
    <source>
        <dbReference type="Proteomes" id="UP001374584"/>
    </source>
</evidence>
<evidence type="ECO:0000256" key="1">
    <source>
        <dbReference type="SAM" id="MobiDB-lite"/>
    </source>
</evidence>
<keyword evidence="3" id="KW-1185">Reference proteome</keyword>
<feature type="compositionally biased region" description="Basic residues" evidence="1">
    <location>
        <begin position="30"/>
        <end position="46"/>
    </location>
</feature>
<gene>
    <name evidence="2" type="ORF">VNO80_02005</name>
</gene>
<feature type="region of interest" description="Disordered" evidence="1">
    <location>
        <begin position="60"/>
        <end position="118"/>
    </location>
</feature>